<name>A0A844DIL6_9FIRM</name>
<protein>
    <submittedName>
        <fullName evidence="1">Uncharacterized protein</fullName>
    </submittedName>
</protein>
<evidence type="ECO:0000313" key="1">
    <source>
        <dbReference type="EMBL" id="MSC51085.1"/>
    </source>
</evidence>
<dbReference type="RefSeq" id="WP_147323212.1">
    <property type="nucleotide sequence ID" value="NZ_JAHQYV010000003.1"/>
</dbReference>
<dbReference type="AlphaFoldDB" id="A0A844DIL6"/>
<gene>
    <name evidence="1" type="ORF">GKE10_03995</name>
</gene>
<proteinExistence type="predicted"/>
<accession>A0A844DIL6</accession>
<comment type="caution">
    <text evidence="1">The sequence shown here is derived from an EMBL/GenBank/DDBJ whole genome shotgun (WGS) entry which is preliminary data.</text>
</comment>
<sequence length="60" mass="6715">MARLLGDFIVVQKNLVSKGIDKMSCFLQKSENAAVHIQQAYLGDIVDYAEKRSQKNSSLN</sequence>
<organism evidence="1 2">
    <name type="scientific">Faecalibacterium prausnitzii</name>
    <dbReference type="NCBI Taxonomy" id="853"/>
    <lineage>
        <taxon>Bacteria</taxon>
        <taxon>Bacillati</taxon>
        <taxon>Bacillota</taxon>
        <taxon>Clostridia</taxon>
        <taxon>Eubacteriales</taxon>
        <taxon>Oscillospiraceae</taxon>
        <taxon>Faecalibacterium</taxon>
    </lineage>
</organism>
<reference evidence="1 2" key="1">
    <citation type="journal article" date="2019" name="Nat. Med.">
        <title>A library of human gut bacterial isolates paired with longitudinal multiomics data enables mechanistic microbiome research.</title>
        <authorList>
            <person name="Poyet M."/>
            <person name="Groussin M."/>
            <person name="Gibbons S.M."/>
            <person name="Avila-Pacheco J."/>
            <person name="Jiang X."/>
            <person name="Kearney S.M."/>
            <person name="Perrotta A.R."/>
            <person name="Berdy B."/>
            <person name="Zhao S."/>
            <person name="Lieberman T.D."/>
            <person name="Swanson P.K."/>
            <person name="Smith M."/>
            <person name="Roesemann S."/>
            <person name="Alexander J.E."/>
            <person name="Rich S.A."/>
            <person name="Livny J."/>
            <person name="Vlamakis H."/>
            <person name="Clish C."/>
            <person name="Bullock K."/>
            <person name="Deik A."/>
            <person name="Scott J."/>
            <person name="Pierce K.A."/>
            <person name="Xavier R.J."/>
            <person name="Alm E.J."/>
        </authorList>
    </citation>
    <scope>NUCLEOTIDE SEQUENCE [LARGE SCALE GENOMIC DNA]</scope>
    <source>
        <strain evidence="1 2">BIOML-B1</strain>
    </source>
</reference>
<evidence type="ECO:0000313" key="2">
    <source>
        <dbReference type="Proteomes" id="UP000462091"/>
    </source>
</evidence>
<dbReference type="EMBL" id="WKQM01000005">
    <property type="protein sequence ID" value="MSC51085.1"/>
    <property type="molecule type" value="Genomic_DNA"/>
</dbReference>
<dbReference type="Proteomes" id="UP000462091">
    <property type="component" value="Unassembled WGS sequence"/>
</dbReference>